<evidence type="ECO:0000259" key="2">
    <source>
        <dbReference type="Pfam" id="PF00646"/>
    </source>
</evidence>
<dbReference type="Pfam" id="PF00646">
    <property type="entry name" value="F-box"/>
    <property type="match status" value="1"/>
</dbReference>
<dbReference type="CDD" id="cd22160">
    <property type="entry name" value="F-box_AtFBL13-like"/>
    <property type="match status" value="1"/>
</dbReference>
<dbReference type="InterPro" id="IPR053781">
    <property type="entry name" value="F-box_AtFBL13-like"/>
</dbReference>
<proteinExistence type="predicted"/>
<feature type="transmembrane region" description="Helical" evidence="1">
    <location>
        <begin position="225"/>
        <end position="247"/>
    </location>
</feature>
<comment type="caution">
    <text evidence="3">The sequence shown here is derived from an EMBL/GenBank/DDBJ whole genome shotgun (WGS) entry which is preliminary data.</text>
</comment>
<name>A0A811P1B2_9POAL</name>
<reference evidence="3" key="1">
    <citation type="submission" date="2020-10" db="EMBL/GenBank/DDBJ databases">
        <authorList>
            <person name="Han B."/>
            <person name="Lu T."/>
            <person name="Zhao Q."/>
            <person name="Huang X."/>
            <person name="Zhao Y."/>
        </authorList>
    </citation>
    <scope>NUCLEOTIDE SEQUENCE</scope>
</reference>
<protein>
    <recommendedName>
        <fullName evidence="2">F-box domain-containing protein</fullName>
    </recommendedName>
</protein>
<evidence type="ECO:0000313" key="3">
    <source>
        <dbReference type="EMBL" id="CAD6235512.1"/>
    </source>
</evidence>
<evidence type="ECO:0000313" key="4">
    <source>
        <dbReference type="Proteomes" id="UP000604825"/>
    </source>
</evidence>
<dbReference type="Proteomes" id="UP000604825">
    <property type="component" value="Unassembled WGS sequence"/>
</dbReference>
<dbReference type="EMBL" id="CAJGYO010000006">
    <property type="protein sequence ID" value="CAD6235512.1"/>
    <property type="molecule type" value="Genomic_DNA"/>
</dbReference>
<evidence type="ECO:0000256" key="1">
    <source>
        <dbReference type="SAM" id="Phobius"/>
    </source>
</evidence>
<keyword evidence="4" id="KW-1185">Reference proteome</keyword>
<dbReference type="AlphaFoldDB" id="A0A811P1B2"/>
<organism evidence="3 4">
    <name type="scientific">Miscanthus lutarioriparius</name>
    <dbReference type="NCBI Taxonomy" id="422564"/>
    <lineage>
        <taxon>Eukaryota</taxon>
        <taxon>Viridiplantae</taxon>
        <taxon>Streptophyta</taxon>
        <taxon>Embryophyta</taxon>
        <taxon>Tracheophyta</taxon>
        <taxon>Spermatophyta</taxon>
        <taxon>Magnoliopsida</taxon>
        <taxon>Liliopsida</taxon>
        <taxon>Poales</taxon>
        <taxon>Poaceae</taxon>
        <taxon>PACMAD clade</taxon>
        <taxon>Panicoideae</taxon>
        <taxon>Andropogonodae</taxon>
        <taxon>Andropogoneae</taxon>
        <taxon>Saccharinae</taxon>
        <taxon>Miscanthus</taxon>
    </lineage>
</organism>
<keyword evidence="1" id="KW-0472">Membrane</keyword>
<feature type="domain" description="F-box" evidence="2">
    <location>
        <begin position="26"/>
        <end position="57"/>
    </location>
</feature>
<dbReference type="InterPro" id="IPR036047">
    <property type="entry name" value="F-box-like_dom_sf"/>
</dbReference>
<dbReference type="InterPro" id="IPR001810">
    <property type="entry name" value="F-box_dom"/>
</dbReference>
<dbReference type="PANTHER" id="PTHR34223">
    <property type="entry name" value="OS11G0201299 PROTEIN"/>
    <property type="match status" value="1"/>
</dbReference>
<keyword evidence="1" id="KW-0812">Transmembrane</keyword>
<dbReference type="OrthoDB" id="603691at2759"/>
<dbReference type="InterPro" id="IPR053197">
    <property type="entry name" value="F-box_SCFL_complex_component"/>
</dbReference>
<gene>
    <name evidence="3" type="ORF">NCGR_LOCUS23701</name>
</gene>
<dbReference type="PANTHER" id="PTHR34223:SF80">
    <property type="entry name" value="OS11G0205900 PROTEIN"/>
    <property type="match status" value="1"/>
</dbReference>
<dbReference type="SUPFAM" id="SSF81383">
    <property type="entry name" value="F-box domain"/>
    <property type="match status" value="1"/>
</dbReference>
<keyword evidence="1" id="KW-1133">Transmembrane helix</keyword>
<dbReference type="Gene3D" id="1.20.1280.50">
    <property type="match status" value="1"/>
</dbReference>
<sequence>MPEGPADKEPISSAGAAAGDAFAAHPDEILQHVLSFLPAQPAVRTCVLARRWRQLWEGAAGLRITAANAPEPPCAPDDLVSSGELREFLDHLLLLRGGAPLDNCEFLGLNFHVDNLPFISRHLRRLELYDTKLNDSFLDLSGCPGLEDQYIYNGDFVHAKRISSKSVKHLSVIDSCFNEQIRTIIDVPSTISLWLENPWDRTPVLGSMPLLAVAFVRFGTDCMCWMSAIILNLGIVMMSTVKGVMAWKFIFKRDVKWCLVFRMLKTLLLNEYWCVPPDFCELACLLEHSPVLEKLTLQILSKGPEHKFEIIGSYSQMEGSAAISENLKIVEVKFEVADEGVLKVLIFLQTLNVGFALYISAVCDRI</sequence>
<accession>A0A811P1B2</accession>